<feature type="transmembrane region" description="Helical" evidence="5">
    <location>
        <begin position="135"/>
        <end position="156"/>
    </location>
</feature>
<evidence type="ECO:0000256" key="3">
    <source>
        <dbReference type="ARBA" id="ARBA00022989"/>
    </source>
</evidence>
<dbReference type="InterPro" id="IPR000412">
    <property type="entry name" value="ABC_2_transport"/>
</dbReference>
<accession>A0AAX1SJJ2</accession>
<feature type="transmembrane region" description="Helical" evidence="5">
    <location>
        <begin position="59"/>
        <end position="78"/>
    </location>
</feature>
<keyword evidence="4 5" id="KW-0472">Membrane</keyword>
<keyword evidence="2 5" id="KW-0812">Transmembrane</keyword>
<dbReference type="InterPro" id="IPR052902">
    <property type="entry name" value="ABC-2_transporter"/>
</dbReference>
<dbReference type="PIRSF" id="PIRSF006648">
    <property type="entry name" value="DrrB"/>
    <property type="match status" value="1"/>
</dbReference>
<dbReference type="Proteomes" id="UP000669239">
    <property type="component" value="Unassembled WGS sequence"/>
</dbReference>
<feature type="transmembrane region" description="Helical" evidence="5">
    <location>
        <begin position="99"/>
        <end position="129"/>
    </location>
</feature>
<dbReference type="GO" id="GO:0140359">
    <property type="term" value="F:ABC-type transporter activity"/>
    <property type="evidence" value="ECO:0007669"/>
    <property type="project" value="InterPro"/>
</dbReference>
<organism evidence="7 10">
    <name type="scientific">Enterocloster aldenensis</name>
    <dbReference type="NCBI Taxonomy" id="358742"/>
    <lineage>
        <taxon>Bacteria</taxon>
        <taxon>Bacillati</taxon>
        <taxon>Bacillota</taxon>
        <taxon>Clostridia</taxon>
        <taxon>Lachnospirales</taxon>
        <taxon>Lachnospiraceae</taxon>
        <taxon>Enterocloster</taxon>
    </lineage>
</organism>
<keyword evidence="5" id="KW-0813">Transport</keyword>
<evidence type="ECO:0000313" key="7">
    <source>
        <dbReference type="EMBL" id="MCG4745225.1"/>
    </source>
</evidence>
<evidence type="ECO:0000313" key="9">
    <source>
        <dbReference type="Proteomes" id="UP000669239"/>
    </source>
</evidence>
<reference evidence="8 9" key="1">
    <citation type="journal article" date="2020" name="Cell Host Microbe">
        <title>Functional and Genomic Variation between Human-Derived Isolates of Lachnospiraceae Reveals Inter- and Intra-Species Diversity.</title>
        <authorList>
            <person name="Sorbara M.T."/>
            <person name="Littmann E.R."/>
            <person name="Fontana E."/>
            <person name="Moody T.U."/>
            <person name="Kohout C.E."/>
            <person name="Gjonbalaj M."/>
            <person name="Eaton V."/>
            <person name="Seok R."/>
            <person name="Leiner I.M."/>
            <person name="Pamer E.G."/>
        </authorList>
    </citation>
    <scope>NUCLEOTIDE SEQUENCE [LARGE SCALE GENOMIC DNA]</scope>
    <source>
        <strain evidence="8 9">MSK.1.17</strain>
    </source>
</reference>
<feature type="transmembrane region" description="Helical" evidence="5">
    <location>
        <begin position="21"/>
        <end position="39"/>
    </location>
</feature>
<dbReference type="AlphaFoldDB" id="A0AAX1SJJ2"/>
<protein>
    <recommendedName>
        <fullName evidence="5">Transport permease protein</fullName>
    </recommendedName>
</protein>
<evidence type="ECO:0000259" key="6">
    <source>
        <dbReference type="PROSITE" id="PS51012"/>
    </source>
</evidence>
<evidence type="ECO:0000256" key="5">
    <source>
        <dbReference type="RuleBase" id="RU361157"/>
    </source>
</evidence>
<reference evidence="7" key="3">
    <citation type="submission" date="2022-01" db="EMBL/GenBank/DDBJ databases">
        <title>Collection of gut derived symbiotic bacterial strains cultured from healthy donors.</title>
        <authorList>
            <person name="Lin H."/>
            <person name="Kohout C."/>
            <person name="Waligurski E."/>
            <person name="Pamer E.G."/>
        </authorList>
    </citation>
    <scope>NUCLEOTIDE SEQUENCE</scope>
    <source>
        <strain evidence="7">DFI.6.55</strain>
    </source>
</reference>
<dbReference type="EMBL" id="JAAITT010000012">
    <property type="protein sequence ID" value="NSJ49101.1"/>
    <property type="molecule type" value="Genomic_DNA"/>
</dbReference>
<dbReference type="EMBL" id="JAKNGE010000007">
    <property type="protein sequence ID" value="MCG4745225.1"/>
    <property type="molecule type" value="Genomic_DNA"/>
</dbReference>
<feature type="domain" description="ABC transmembrane type-2" evidence="6">
    <location>
        <begin position="20"/>
        <end position="247"/>
    </location>
</feature>
<feature type="transmembrane region" description="Helical" evidence="5">
    <location>
        <begin position="168"/>
        <end position="187"/>
    </location>
</feature>
<dbReference type="PANTHER" id="PTHR43027:SF2">
    <property type="entry name" value="TRANSPORT PERMEASE PROTEIN"/>
    <property type="match status" value="1"/>
</dbReference>
<keyword evidence="5" id="KW-1003">Cell membrane</keyword>
<dbReference type="PRINTS" id="PR00164">
    <property type="entry name" value="ABC2TRNSPORT"/>
</dbReference>
<dbReference type="InterPro" id="IPR013525">
    <property type="entry name" value="ABC2_TM"/>
</dbReference>
<evidence type="ECO:0000256" key="1">
    <source>
        <dbReference type="ARBA" id="ARBA00004141"/>
    </source>
</evidence>
<dbReference type="PROSITE" id="PS51012">
    <property type="entry name" value="ABC_TM2"/>
    <property type="match status" value="1"/>
</dbReference>
<name>A0AAX1SJJ2_9FIRM</name>
<keyword evidence="3 5" id="KW-1133">Transmembrane helix</keyword>
<feature type="transmembrane region" description="Helical" evidence="5">
    <location>
        <begin position="222"/>
        <end position="244"/>
    </location>
</feature>
<comment type="subcellular location">
    <subcellularLocation>
        <location evidence="5">Cell membrane</location>
        <topology evidence="5">Multi-pass membrane protein</topology>
    </subcellularLocation>
    <subcellularLocation>
        <location evidence="1">Membrane</location>
        <topology evidence="1">Multi-pass membrane protein</topology>
    </subcellularLocation>
</comment>
<evidence type="ECO:0000313" key="10">
    <source>
        <dbReference type="Proteomes" id="UP001299608"/>
    </source>
</evidence>
<dbReference type="RefSeq" id="WP_117559898.1">
    <property type="nucleotide sequence ID" value="NZ_JAAITT010000012.1"/>
</dbReference>
<dbReference type="PANTHER" id="PTHR43027">
    <property type="entry name" value="DOXORUBICIN RESISTANCE ABC TRANSPORTER PERMEASE PROTEIN DRRC-RELATED"/>
    <property type="match status" value="1"/>
</dbReference>
<dbReference type="GO" id="GO:0043190">
    <property type="term" value="C:ATP-binding cassette (ABC) transporter complex"/>
    <property type="evidence" value="ECO:0007669"/>
    <property type="project" value="InterPro"/>
</dbReference>
<dbReference type="Pfam" id="PF01061">
    <property type="entry name" value="ABC2_membrane"/>
    <property type="match status" value="1"/>
</dbReference>
<keyword evidence="9" id="KW-1185">Reference proteome</keyword>
<sequence length="247" mass="26492">MKTFRTMLKTEIKLSVRGMDMVIFGLCLPVAMVVILGAVSGNRPAFEGASYTFFEQSFGALSTIAICAGGVMGLPLLISDYRQKKILKRFQVTPVSPALILAVHVAIYAIYALGSLVLVYGTSAVFFGFRMQGSAAAFILSYLLVMLSMFSIGLAAGGLAPDTKTAGIIASILYFPMLIFSGATLPYEIMPVPMQKAAGLMPLTQGIKLLKAAALGQPTDQVWLPVLILGAVFILCCGIALRFFRWE</sequence>
<gene>
    <name evidence="8" type="ORF">G5B36_10360</name>
    <name evidence="7" type="ORF">L0N08_07365</name>
</gene>
<evidence type="ECO:0000256" key="2">
    <source>
        <dbReference type="ARBA" id="ARBA00022692"/>
    </source>
</evidence>
<reference evidence="8" key="2">
    <citation type="submission" date="2020-02" db="EMBL/GenBank/DDBJ databases">
        <authorList>
            <person name="Littmann E."/>
            <person name="Sorbara M."/>
        </authorList>
    </citation>
    <scope>NUCLEOTIDE SEQUENCE</scope>
    <source>
        <strain evidence="8">MSK.1.17</strain>
    </source>
</reference>
<comment type="similarity">
    <text evidence="5">Belongs to the ABC-2 integral membrane protein family.</text>
</comment>
<dbReference type="InterPro" id="IPR047817">
    <property type="entry name" value="ABC2_TM_bact-type"/>
</dbReference>
<dbReference type="Proteomes" id="UP001299608">
    <property type="component" value="Unassembled WGS sequence"/>
</dbReference>
<evidence type="ECO:0000256" key="4">
    <source>
        <dbReference type="ARBA" id="ARBA00023136"/>
    </source>
</evidence>
<proteinExistence type="inferred from homology"/>
<comment type="caution">
    <text evidence="7">The sequence shown here is derived from an EMBL/GenBank/DDBJ whole genome shotgun (WGS) entry which is preliminary data.</text>
</comment>
<evidence type="ECO:0000313" key="8">
    <source>
        <dbReference type="EMBL" id="NSJ49101.1"/>
    </source>
</evidence>